<evidence type="ECO:0000313" key="3">
    <source>
        <dbReference type="EMBL" id="MBB4154685.1"/>
    </source>
</evidence>
<name>A0A840FN16_9SPHN</name>
<feature type="region of interest" description="Disordered" evidence="1">
    <location>
        <begin position="84"/>
        <end position="130"/>
    </location>
</feature>
<proteinExistence type="predicted"/>
<evidence type="ECO:0008006" key="5">
    <source>
        <dbReference type="Google" id="ProtNLM"/>
    </source>
</evidence>
<dbReference type="RefSeq" id="WP_183985444.1">
    <property type="nucleotide sequence ID" value="NZ_JACIEV010000007.1"/>
</dbReference>
<comment type="caution">
    <text evidence="3">The sequence shown here is derived from an EMBL/GenBank/DDBJ whole genome shotgun (WGS) entry which is preliminary data.</text>
</comment>
<organism evidence="3 4">
    <name type="scientific">Sphingomonas jinjuensis</name>
    <dbReference type="NCBI Taxonomy" id="535907"/>
    <lineage>
        <taxon>Bacteria</taxon>
        <taxon>Pseudomonadati</taxon>
        <taxon>Pseudomonadota</taxon>
        <taxon>Alphaproteobacteria</taxon>
        <taxon>Sphingomonadales</taxon>
        <taxon>Sphingomonadaceae</taxon>
        <taxon>Sphingomonas</taxon>
    </lineage>
</organism>
<dbReference type="Proteomes" id="UP000529795">
    <property type="component" value="Unassembled WGS sequence"/>
</dbReference>
<feature type="signal peptide" evidence="2">
    <location>
        <begin position="1"/>
        <end position="18"/>
    </location>
</feature>
<dbReference type="PROSITE" id="PS51257">
    <property type="entry name" value="PROKAR_LIPOPROTEIN"/>
    <property type="match status" value="1"/>
</dbReference>
<evidence type="ECO:0000256" key="1">
    <source>
        <dbReference type="SAM" id="MobiDB-lite"/>
    </source>
</evidence>
<dbReference type="AlphaFoldDB" id="A0A840FN16"/>
<protein>
    <recommendedName>
        <fullName evidence="5">C-type lysozyme inhibitor domain-containing protein</fullName>
    </recommendedName>
</protein>
<keyword evidence="4" id="KW-1185">Reference proteome</keyword>
<evidence type="ECO:0000256" key="2">
    <source>
        <dbReference type="SAM" id="SignalP"/>
    </source>
</evidence>
<keyword evidence="2" id="KW-0732">Signal</keyword>
<dbReference type="EMBL" id="JACIEV010000007">
    <property type="protein sequence ID" value="MBB4154685.1"/>
    <property type="molecule type" value="Genomic_DNA"/>
</dbReference>
<reference evidence="3 4" key="1">
    <citation type="submission" date="2020-08" db="EMBL/GenBank/DDBJ databases">
        <title>Genomic Encyclopedia of Type Strains, Phase IV (KMG-IV): sequencing the most valuable type-strain genomes for metagenomic binning, comparative biology and taxonomic classification.</title>
        <authorList>
            <person name="Goeker M."/>
        </authorList>
    </citation>
    <scope>NUCLEOTIDE SEQUENCE [LARGE SCALE GENOMIC DNA]</scope>
    <source>
        <strain evidence="3 4">YC6723</strain>
    </source>
</reference>
<gene>
    <name evidence="3" type="ORF">GGQ80_002601</name>
</gene>
<sequence length="130" mass="13696">MKSPLLLTATAAALFALAACDNKPKTPEVVDINPDPMANELANRAPVELPPAIKADKSMRCQPGNVLLYVTFFEGDKLAMVRTEQNGPQTRLTAAKAGDPLTAEGGWKLTGSPTSAKITQPGKGEFTCKG</sequence>
<feature type="chain" id="PRO_5032520469" description="C-type lysozyme inhibitor domain-containing protein" evidence="2">
    <location>
        <begin position="19"/>
        <end position="130"/>
    </location>
</feature>
<accession>A0A840FN16</accession>
<evidence type="ECO:0000313" key="4">
    <source>
        <dbReference type="Proteomes" id="UP000529795"/>
    </source>
</evidence>